<proteinExistence type="predicted"/>
<name>A0ACB7ITI9_PLECO</name>
<comment type="caution">
    <text evidence="1">The sequence shown here is derived from an EMBL/GenBank/DDBJ whole genome shotgun (WGS) entry which is preliminary data.</text>
</comment>
<protein>
    <submittedName>
        <fullName evidence="1">Uncharacterized protein</fullName>
    </submittedName>
</protein>
<evidence type="ECO:0000313" key="2">
    <source>
        <dbReference type="Proteomes" id="UP000824881"/>
    </source>
</evidence>
<sequence length="185" mass="20770">MPPFYVQTPPPRITAEMSFRVSSISLPTIAADMEFGSGPIASHNIIPAAARPDSSDDEDGPPLGSSANTRIPKPAGEPGRRPETGGFPLKERLLQTEKWQEVTYDEILSAVRKAAGVTLKVSKSYKFQDKSKVDLLCQKIARKWTFLDEYEDHWPVKSMLKIYLKYTSERSRKDNKDAAEELEKI</sequence>
<gene>
    <name evidence="1" type="ORF">CCMSSC00406_0008309</name>
</gene>
<accession>A0ACB7ITI9</accession>
<organism evidence="1 2">
    <name type="scientific">Pleurotus cornucopiae</name>
    <name type="common">Cornucopia mushroom</name>
    <dbReference type="NCBI Taxonomy" id="5321"/>
    <lineage>
        <taxon>Eukaryota</taxon>
        <taxon>Fungi</taxon>
        <taxon>Dikarya</taxon>
        <taxon>Basidiomycota</taxon>
        <taxon>Agaricomycotina</taxon>
        <taxon>Agaricomycetes</taxon>
        <taxon>Agaricomycetidae</taxon>
        <taxon>Agaricales</taxon>
        <taxon>Pleurotineae</taxon>
        <taxon>Pleurotaceae</taxon>
        <taxon>Pleurotus</taxon>
    </lineage>
</organism>
<dbReference type="Proteomes" id="UP000824881">
    <property type="component" value="Unassembled WGS sequence"/>
</dbReference>
<keyword evidence="2" id="KW-1185">Reference proteome</keyword>
<reference evidence="1 2" key="1">
    <citation type="journal article" date="2021" name="Appl. Environ. Microbiol.">
        <title>Genetic linkage and physical mapping for an oyster mushroom Pleurotus cornucopiae and QTL analysis for the trait cap color.</title>
        <authorList>
            <person name="Zhang Y."/>
            <person name="Gao W."/>
            <person name="Sonnenberg A."/>
            <person name="Chen Q."/>
            <person name="Zhang J."/>
            <person name="Huang C."/>
        </authorList>
    </citation>
    <scope>NUCLEOTIDE SEQUENCE [LARGE SCALE GENOMIC DNA]</scope>
    <source>
        <strain evidence="1">CCMSSC00406</strain>
    </source>
</reference>
<dbReference type="EMBL" id="WQMT02000007">
    <property type="protein sequence ID" value="KAG9221435.1"/>
    <property type="molecule type" value="Genomic_DNA"/>
</dbReference>
<evidence type="ECO:0000313" key="1">
    <source>
        <dbReference type="EMBL" id="KAG9221435.1"/>
    </source>
</evidence>